<evidence type="ECO:0000256" key="1">
    <source>
        <dbReference type="ARBA" id="ARBA00023015"/>
    </source>
</evidence>
<reference evidence="6 7" key="1">
    <citation type="journal article" date="2017" name="Int. J. Syst. Evol. Microbiol.">
        <title>Maripseudobacter aurantiacus gen. nov., sp. nov., a novel member of the family Flavobacteriaceae isolated from a sedimentation basin.</title>
        <authorList>
            <person name="Chen C."/>
            <person name="Su Y."/>
            <person name="Tao T."/>
            <person name="Fu G."/>
            <person name="Zhang C."/>
            <person name="Sun C."/>
            <person name="Zhang X."/>
            <person name="Wu M."/>
        </authorList>
    </citation>
    <scope>NUCLEOTIDE SEQUENCE [LARGE SCALE GENOMIC DNA]</scope>
    <source>
        <strain evidence="7">CDA4</strain>
    </source>
</reference>
<dbReference type="Proteomes" id="UP000308382">
    <property type="component" value="Unassembled WGS sequence"/>
</dbReference>
<dbReference type="InterPro" id="IPR018062">
    <property type="entry name" value="HTH_AraC-typ_CS"/>
</dbReference>
<protein>
    <submittedName>
        <fullName evidence="6">Helix-turn-helix transcriptional regulator</fullName>
    </submittedName>
</protein>
<dbReference type="GO" id="GO:0043565">
    <property type="term" value="F:sequence-specific DNA binding"/>
    <property type="evidence" value="ECO:0007669"/>
    <property type="project" value="InterPro"/>
</dbReference>
<keyword evidence="7" id="KW-1185">Reference proteome</keyword>
<evidence type="ECO:0000259" key="5">
    <source>
        <dbReference type="PROSITE" id="PS01124"/>
    </source>
</evidence>
<dbReference type="InterPro" id="IPR020449">
    <property type="entry name" value="Tscrpt_reg_AraC-type_HTH"/>
</dbReference>
<keyword evidence="4" id="KW-1133">Transmembrane helix</keyword>
<feature type="transmembrane region" description="Helical" evidence="4">
    <location>
        <begin position="34"/>
        <end position="53"/>
    </location>
</feature>
<dbReference type="PANTHER" id="PTHR43280">
    <property type="entry name" value="ARAC-FAMILY TRANSCRIPTIONAL REGULATOR"/>
    <property type="match status" value="1"/>
</dbReference>
<evidence type="ECO:0000313" key="7">
    <source>
        <dbReference type="Proteomes" id="UP000308382"/>
    </source>
</evidence>
<keyword evidence="3" id="KW-0804">Transcription</keyword>
<feature type="transmembrane region" description="Helical" evidence="4">
    <location>
        <begin position="100"/>
        <end position="119"/>
    </location>
</feature>
<feature type="transmembrane region" description="Helical" evidence="4">
    <location>
        <begin position="177"/>
        <end position="197"/>
    </location>
</feature>
<evidence type="ECO:0000313" key="6">
    <source>
        <dbReference type="EMBL" id="TLF43210.1"/>
    </source>
</evidence>
<dbReference type="InterPro" id="IPR009057">
    <property type="entry name" value="Homeodomain-like_sf"/>
</dbReference>
<comment type="caution">
    <text evidence="6">The sequence shown here is derived from an EMBL/GenBank/DDBJ whole genome shotgun (WGS) entry which is preliminary data.</text>
</comment>
<feature type="transmembrane region" description="Helical" evidence="4">
    <location>
        <begin position="65"/>
        <end position="88"/>
    </location>
</feature>
<name>A0A5R8M0X9_9FLAO</name>
<dbReference type="GO" id="GO:0003700">
    <property type="term" value="F:DNA-binding transcription factor activity"/>
    <property type="evidence" value="ECO:0007669"/>
    <property type="project" value="InterPro"/>
</dbReference>
<feature type="transmembrane region" description="Helical" evidence="4">
    <location>
        <begin position="139"/>
        <end position="156"/>
    </location>
</feature>
<dbReference type="AlphaFoldDB" id="A0A5R8M0X9"/>
<dbReference type="Pfam" id="PF12833">
    <property type="entry name" value="HTH_18"/>
    <property type="match status" value="1"/>
</dbReference>
<evidence type="ECO:0000256" key="3">
    <source>
        <dbReference type="ARBA" id="ARBA00023163"/>
    </source>
</evidence>
<keyword evidence="2" id="KW-0238">DNA-binding</keyword>
<organism evidence="6 7">
    <name type="scientific">Maribacter aurantiacus</name>
    <dbReference type="NCBI Taxonomy" id="1882343"/>
    <lineage>
        <taxon>Bacteria</taxon>
        <taxon>Pseudomonadati</taxon>
        <taxon>Bacteroidota</taxon>
        <taxon>Flavobacteriia</taxon>
        <taxon>Flavobacteriales</taxon>
        <taxon>Flavobacteriaceae</taxon>
        <taxon>Maribacter</taxon>
    </lineage>
</organism>
<gene>
    <name evidence="6" type="ORF">FEK29_13950</name>
</gene>
<feature type="domain" description="HTH araC/xylS-type" evidence="5">
    <location>
        <begin position="263"/>
        <end position="367"/>
    </location>
</feature>
<keyword evidence="1" id="KW-0805">Transcription regulation</keyword>
<evidence type="ECO:0000256" key="2">
    <source>
        <dbReference type="ARBA" id="ARBA00023125"/>
    </source>
</evidence>
<dbReference type="InterPro" id="IPR018060">
    <property type="entry name" value="HTH_AraC"/>
</dbReference>
<keyword evidence="4" id="KW-0472">Membrane</keyword>
<dbReference type="PROSITE" id="PS00041">
    <property type="entry name" value="HTH_ARAC_FAMILY_1"/>
    <property type="match status" value="1"/>
</dbReference>
<dbReference type="SMART" id="SM00342">
    <property type="entry name" value="HTH_ARAC"/>
    <property type="match status" value="1"/>
</dbReference>
<dbReference type="EMBL" id="VBUK01000009">
    <property type="protein sequence ID" value="TLF43210.1"/>
    <property type="molecule type" value="Genomic_DNA"/>
</dbReference>
<dbReference type="PANTHER" id="PTHR43280:SF29">
    <property type="entry name" value="ARAC-FAMILY TRANSCRIPTIONAL REGULATOR"/>
    <property type="match status" value="1"/>
</dbReference>
<proteinExistence type="predicted"/>
<evidence type="ECO:0000256" key="4">
    <source>
        <dbReference type="SAM" id="Phobius"/>
    </source>
</evidence>
<dbReference type="PRINTS" id="PR00032">
    <property type="entry name" value="HTHARAC"/>
</dbReference>
<keyword evidence="4" id="KW-0812">Transmembrane</keyword>
<dbReference type="Gene3D" id="1.10.10.60">
    <property type="entry name" value="Homeodomain-like"/>
    <property type="match status" value="2"/>
</dbReference>
<dbReference type="PROSITE" id="PS01124">
    <property type="entry name" value="HTH_ARAC_FAMILY_2"/>
    <property type="match status" value="1"/>
</dbReference>
<sequence length="370" mass="43207">MTGIFNFLMIAGAIQGFIFNVVTFMSRRKIEKPVLFLNLFVLFLSLNNVQSWFLEKYFFISESEWIHYTLPWYVLIVPMFYAFLVNYLKIEDKVKSYIRLSILLFCIQLFVRLLVIFMASNSVWSIPTLVLYNNLEDSVTLLYSLFLFVKSAHIVFGNNHDISPIIDFDDLNWLKGFFYLGIGVFLLWLLAIIFNTTELVQKPYSYYPLRLASSILIYWVGYQAFFRYMVLKDRIVLRKEVRKKSSGVGPDFAETNKGALTFAEIEHYILNEQEYLDPYLSLERLSGKVGKSVSTVSKIMNTYTDSNFTDYINRYRVEEAKKQLSNPKFFNYTIASIGLECGFNSKSTFYVAFKKFTGLTPTEYRSKIGS</sequence>
<feature type="transmembrane region" description="Helical" evidence="4">
    <location>
        <begin position="6"/>
        <end position="22"/>
    </location>
</feature>
<feature type="transmembrane region" description="Helical" evidence="4">
    <location>
        <begin position="209"/>
        <end position="230"/>
    </location>
</feature>
<dbReference type="SUPFAM" id="SSF46689">
    <property type="entry name" value="Homeodomain-like"/>
    <property type="match status" value="1"/>
</dbReference>
<accession>A0A5R8M0X9</accession>